<comment type="caution">
    <text evidence="1">The sequence shown here is derived from an EMBL/GenBank/DDBJ whole genome shotgun (WGS) entry which is preliminary data.</text>
</comment>
<dbReference type="AlphaFoldDB" id="A0A8X8K6E3"/>
<evidence type="ECO:0000313" key="2">
    <source>
        <dbReference type="Proteomes" id="UP000636938"/>
    </source>
</evidence>
<evidence type="ECO:0000313" key="1">
    <source>
        <dbReference type="EMBL" id="MBD7955766.1"/>
    </source>
</evidence>
<proteinExistence type="predicted"/>
<reference evidence="1 2" key="1">
    <citation type="submission" date="2020-08" db="EMBL/GenBank/DDBJ databases">
        <title>A Genomic Blueprint of the Chicken Gut Microbiome.</title>
        <authorList>
            <person name="Gilroy R."/>
            <person name="Ravi A."/>
            <person name="Getino M."/>
            <person name="Pursley I."/>
            <person name="Horton D.L."/>
            <person name="Alikhan N.-F."/>
            <person name="Baker D."/>
            <person name="Gharbi K."/>
            <person name="Hall N."/>
            <person name="Watson M."/>
            <person name="Adriaenssens E.M."/>
            <person name="Foster-Nyarko E."/>
            <person name="Jarju S."/>
            <person name="Secka A."/>
            <person name="Antonio M."/>
            <person name="Oren A."/>
            <person name="Chaudhuri R."/>
            <person name="La Ragione R.M."/>
            <person name="Hildebrand F."/>
            <person name="Pallen M.J."/>
        </authorList>
    </citation>
    <scope>NUCLEOTIDE SEQUENCE [LARGE SCALE GENOMIC DNA]</scope>
    <source>
        <strain evidence="1 2">Sa5BUN4</strain>
    </source>
</reference>
<accession>A0A8X8K6E3</accession>
<protein>
    <submittedName>
        <fullName evidence="1">Uncharacterized protein</fullName>
    </submittedName>
</protein>
<keyword evidence="2" id="KW-1185">Reference proteome</keyword>
<dbReference type="Proteomes" id="UP000636938">
    <property type="component" value="Unassembled WGS sequence"/>
</dbReference>
<gene>
    <name evidence="1" type="ORF">H9654_16335</name>
</gene>
<dbReference type="EMBL" id="JACSQS010000022">
    <property type="protein sequence ID" value="MBD7955766.1"/>
    <property type="molecule type" value="Genomic_DNA"/>
</dbReference>
<sequence>MSNRSIVIYGPRACGKTTHAEQLRVHFELETTVDDWDGLSAYPREGALVLTSNPEAQVQGTDQSMHFGAAMRALRSEAAR</sequence>
<dbReference type="SUPFAM" id="SSF52540">
    <property type="entry name" value="P-loop containing nucleoside triphosphate hydrolases"/>
    <property type="match status" value="1"/>
</dbReference>
<dbReference type="RefSeq" id="WP_191771798.1">
    <property type="nucleotide sequence ID" value="NZ_JACSQS010000022.1"/>
</dbReference>
<dbReference type="InterPro" id="IPR027417">
    <property type="entry name" value="P-loop_NTPase"/>
</dbReference>
<organism evidence="1 2">
    <name type="scientific">Stenotrophomonas lacuserhaii</name>
    <dbReference type="NCBI Taxonomy" id="2760084"/>
    <lineage>
        <taxon>Bacteria</taxon>
        <taxon>Pseudomonadati</taxon>
        <taxon>Pseudomonadota</taxon>
        <taxon>Gammaproteobacteria</taxon>
        <taxon>Lysobacterales</taxon>
        <taxon>Lysobacteraceae</taxon>
        <taxon>Stenotrophomonas</taxon>
    </lineage>
</organism>
<name>A0A8X8K6E3_9GAMM</name>